<evidence type="ECO:0000313" key="3">
    <source>
        <dbReference type="Proteomes" id="UP000225416"/>
    </source>
</evidence>
<gene>
    <name evidence="2" type="ORF">Joe_01</name>
</gene>
<protein>
    <submittedName>
        <fullName evidence="2">Uncharacterized protein</fullName>
    </submittedName>
</protein>
<evidence type="ECO:0000313" key="2">
    <source>
        <dbReference type="EMBL" id="APC43241.1"/>
    </source>
</evidence>
<evidence type="ECO:0000256" key="1">
    <source>
        <dbReference type="SAM" id="MobiDB-lite"/>
    </source>
</evidence>
<dbReference type="EMBL" id="KX815338">
    <property type="protein sequence ID" value="APC43241.1"/>
    <property type="molecule type" value="Genomic_DNA"/>
</dbReference>
<proteinExistence type="predicted"/>
<reference evidence="2 3" key="1">
    <citation type="submission" date="2016-09" db="EMBL/GenBank/DDBJ databases">
        <title>DNA sequence of the Streptomyces Phage Joe and characterization of phiJoe genome integration and excision.</title>
        <authorList>
            <person name="Fogg P.C.M."/>
            <person name="Haley J.A."/>
            <person name="Margaret S.C.M."/>
        </authorList>
    </citation>
    <scope>NUCLEOTIDE SEQUENCE [LARGE SCALE GENOMIC DNA]</scope>
</reference>
<name>A0A1J0GQ66_9CAUD</name>
<organism evidence="2 3">
    <name type="scientific">Streptomyces phage Joe</name>
    <dbReference type="NCBI Taxonomy" id="1913034"/>
    <lineage>
        <taxon>Viruses</taxon>
        <taxon>Duplodnaviria</taxon>
        <taxon>Heunggongvirae</taxon>
        <taxon>Uroviricota</taxon>
        <taxon>Caudoviricetes</taxon>
        <taxon>Arquatrovirinae</taxon>
        <taxon>Camvirus</taxon>
        <taxon>Camvirus joe</taxon>
    </lineage>
</organism>
<sequence length="68" mass="7486">MEETSAQETGIRFAEIMLGVELEDREPTPGTPLAAIRQFAAEHGEDAITPSHWDDARAGRPLLPSSRR</sequence>
<dbReference type="Proteomes" id="UP000225416">
    <property type="component" value="Segment"/>
</dbReference>
<feature type="region of interest" description="Disordered" evidence="1">
    <location>
        <begin position="47"/>
        <end position="68"/>
    </location>
</feature>
<feature type="compositionally biased region" description="Basic and acidic residues" evidence="1">
    <location>
        <begin position="47"/>
        <end position="58"/>
    </location>
</feature>
<accession>A0A1J0GQ66</accession>
<keyword evidence="3" id="KW-1185">Reference proteome</keyword>